<gene>
    <name evidence="3" type="ORF">ID810_04200</name>
</gene>
<dbReference type="NCBIfam" id="NF047864">
    <property type="entry name" value="CBU_0592_membra"/>
    <property type="match status" value="1"/>
</dbReference>
<name>A0A7T0LMG2_9ACTO</name>
<dbReference type="AlphaFoldDB" id="A0A7T0LMG2"/>
<dbReference type="Proteomes" id="UP000594637">
    <property type="component" value="Chromosome"/>
</dbReference>
<feature type="transmembrane region" description="Helical" evidence="1">
    <location>
        <begin position="6"/>
        <end position="27"/>
    </location>
</feature>
<keyword evidence="1" id="KW-0472">Membrane</keyword>
<keyword evidence="4" id="KW-1185">Reference proteome</keyword>
<organism evidence="3 4">
    <name type="scientific">Actinomyces respiraculi</name>
    <dbReference type="NCBI Taxonomy" id="2744574"/>
    <lineage>
        <taxon>Bacteria</taxon>
        <taxon>Bacillati</taxon>
        <taxon>Actinomycetota</taxon>
        <taxon>Actinomycetes</taxon>
        <taxon>Actinomycetales</taxon>
        <taxon>Actinomycetaceae</taxon>
        <taxon>Actinomyces</taxon>
    </lineage>
</organism>
<dbReference type="InterPro" id="IPR058058">
    <property type="entry name" value="CBU_0592-like"/>
</dbReference>
<evidence type="ECO:0000259" key="2">
    <source>
        <dbReference type="Pfam" id="PF26604"/>
    </source>
</evidence>
<evidence type="ECO:0000313" key="4">
    <source>
        <dbReference type="Proteomes" id="UP000594637"/>
    </source>
</evidence>
<dbReference type="EMBL" id="CP063989">
    <property type="protein sequence ID" value="QPL06131.1"/>
    <property type="molecule type" value="Genomic_DNA"/>
</dbReference>
<keyword evidence="1" id="KW-0812">Transmembrane</keyword>
<proteinExistence type="predicted"/>
<feature type="transmembrane region" description="Helical" evidence="1">
    <location>
        <begin position="39"/>
        <end position="60"/>
    </location>
</feature>
<dbReference type="KEGG" id="arep:ID810_04200"/>
<reference evidence="3 4" key="1">
    <citation type="submission" date="2020-11" db="EMBL/GenBank/DDBJ databases">
        <title>Actinomyces sp. ZJ750.</title>
        <authorList>
            <person name="Zhou J."/>
        </authorList>
    </citation>
    <scope>NUCLEOTIDE SEQUENCE [LARGE SCALE GENOMIC DNA]</scope>
    <source>
        <strain evidence="3 4">ZJ750</strain>
    </source>
</reference>
<keyword evidence="1" id="KW-1133">Transmembrane helix</keyword>
<evidence type="ECO:0000313" key="3">
    <source>
        <dbReference type="EMBL" id="QPL06131.1"/>
    </source>
</evidence>
<accession>A0A7T0LMG2</accession>
<evidence type="ECO:0000256" key="1">
    <source>
        <dbReference type="SAM" id="Phobius"/>
    </source>
</evidence>
<feature type="transmembrane region" description="Helical" evidence="1">
    <location>
        <begin position="66"/>
        <end position="85"/>
    </location>
</feature>
<feature type="domain" description="CBU-0592-like" evidence="2">
    <location>
        <begin position="13"/>
        <end position="80"/>
    </location>
</feature>
<dbReference type="RefSeq" id="WP_166855559.1">
    <property type="nucleotide sequence ID" value="NZ_CP063989.1"/>
</dbReference>
<sequence length="110" mass="11881">MNDVLPTLIAAGGWIGAAELLLAYALVSRGCIAGDSLRYQALNITGSVLLMINCAYTGAWPSALANVFYLLVGLWMLVTVKRAYLGQLARRHRDQLGTRLRPGQRGALAH</sequence>
<dbReference type="Pfam" id="PF26604">
    <property type="entry name" value="CBU_0592"/>
    <property type="match status" value="1"/>
</dbReference>
<protein>
    <recommendedName>
        <fullName evidence="2">CBU-0592-like domain-containing protein</fullName>
    </recommendedName>
</protein>